<feature type="compositionally biased region" description="Basic and acidic residues" evidence="2">
    <location>
        <begin position="529"/>
        <end position="540"/>
    </location>
</feature>
<keyword evidence="3" id="KW-1185">Reference proteome</keyword>
<keyword evidence="1" id="KW-0175">Coiled coil</keyword>
<gene>
    <name evidence="4" type="primary">LOC118426528</name>
</gene>
<name>A0A9J7M209_BRAFL</name>
<dbReference type="Proteomes" id="UP000001554">
    <property type="component" value="Chromosome 11"/>
</dbReference>
<feature type="region of interest" description="Disordered" evidence="2">
    <location>
        <begin position="466"/>
        <end position="540"/>
    </location>
</feature>
<evidence type="ECO:0000313" key="3">
    <source>
        <dbReference type="Proteomes" id="UP000001554"/>
    </source>
</evidence>
<feature type="compositionally biased region" description="Basic and acidic residues" evidence="2">
    <location>
        <begin position="468"/>
        <end position="493"/>
    </location>
</feature>
<dbReference type="GeneID" id="118426528"/>
<feature type="coiled-coil region" evidence="1">
    <location>
        <begin position="235"/>
        <end position="423"/>
    </location>
</feature>
<accession>A0A9J7M209</accession>
<dbReference type="AlphaFoldDB" id="A0A9J7M209"/>
<protein>
    <submittedName>
        <fullName evidence="4">Myosin heavy chain-like isoform X1</fullName>
    </submittedName>
</protein>
<reference evidence="4" key="2">
    <citation type="submission" date="2025-08" db="UniProtKB">
        <authorList>
            <consortium name="RefSeq"/>
        </authorList>
    </citation>
    <scope>IDENTIFICATION</scope>
    <source>
        <strain evidence="4">S238N-H82</strain>
        <tissue evidence="4">Testes</tissue>
    </source>
</reference>
<evidence type="ECO:0000313" key="4">
    <source>
        <dbReference type="RefSeq" id="XP_035691889.1"/>
    </source>
</evidence>
<proteinExistence type="predicted"/>
<dbReference type="RefSeq" id="XP_035691889.1">
    <property type="nucleotide sequence ID" value="XM_035835996.1"/>
</dbReference>
<dbReference type="Gene3D" id="1.20.5.370">
    <property type="match status" value="1"/>
</dbReference>
<organism evidence="3 4">
    <name type="scientific">Branchiostoma floridae</name>
    <name type="common">Florida lancelet</name>
    <name type="synonym">Amphioxus</name>
    <dbReference type="NCBI Taxonomy" id="7739"/>
    <lineage>
        <taxon>Eukaryota</taxon>
        <taxon>Metazoa</taxon>
        <taxon>Chordata</taxon>
        <taxon>Cephalochordata</taxon>
        <taxon>Leptocardii</taxon>
        <taxon>Amphioxiformes</taxon>
        <taxon>Branchiostomatidae</taxon>
        <taxon>Branchiostoma</taxon>
    </lineage>
</organism>
<dbReference type="KEGG" id="bfo:118426528"/>
<feature type="compositionally biased region" description="Polar residues" evidence="2">
    <location>
        <begin position="518"/>
        <end position="528"/>
    </location>
</feature>
<evidence type="ECO:0000256" key="1">
    <source>
        <dbReference type="SAM" id="Coils"/>
    </source>
</evidence>
<sequence>MALIRKFRSESTNVEATKVCLNTDKFVSISEVKSEILKMKETNYQLKNSVLILTRSSDEMRREAVKQQSTISLLKKTHKDILEKKDEELANQRIAVTAQRVAQDALTKALNIIIKEQQDTASLTDELLLETRNDLTSSKAEAAKLGEELKTLRAELLMRENDMCQMEELYEKQKRSLQKIHRKEVQTLTDGFEQEIQERNERERFLQEMIIRKNAEIKEVKKEMATMKDIHGEEVKALKESILQLNKDRDDKERLLQQTILLKNEEVAALRRNMKAEKDIHEEELKELQQTIHLDSLFVKDLMTVSSKIECEELERMTKIMDALESELNNCKLVDAQVIIDDEQRMREEMRESMTSQERSCNMLQQELNEARMALELAERDRKRMRNVTEALESECDEVKCKLDQSETKLQIMKEDGERLLSELNSMKTTLLKSWVDRNNEVKIMQDRLFSMKAEREIFKVLATASQRKKDKEEEHMSSGHMERARRQNHREQVAYLHQAWQDAARSPRHVYDPNWPPENSINRTENVSGKDTDHVRDKT</sequence>
<evidence type="ECO:0000256" key="2">
    <source>
        <dbReference type="SAM" id="MobiDB-lite"/>
    </source>
</evidence>
<dbReference type="InterPro" id="IPR014751">
    <property type="entry name" value="XRCC4-like_C"/>
</dbReference>
<dbReference type="OMA" id="EHHAKEM"/>
<reference evidence="3" key="1">
    <citation type="journal article" date="2020" name="Nat. Ecol. Evol.">
        <title>Deeply conserved synteny resolves early events in vertebrate evolution.</title>
        <authorList>
            <person name="Simakov O."/>
            <person name="Marletaz F."/>
            <person name="Yue J.X."/>
            <person name="O'Connell B."/>
            <person name="Jenkins J."/>
            <person name="Brandt A."/>
            <person name="Calef R."/>
            <person name="Tung C.H."/>
            <person name="Huang T.K."/>
            <person name="Schmutz J."/>
            <person name="Satoh N."/>
            <person name="Yu J.K."/>
            <person name="Putnam N.H."/>
            <person name="Green R.E."/>
            <person name="Rokhsar D.S."/>
        </authorList>
    </citation>
    <scope>NUCLEOTIDE SEQUENCE [LARGE SCALE GENOMIC DNA]</scope>
    <source>
        <strain evidence="3">S238N-H82</strain>
    </source>
</reference>